<comment type="caution">
    <text evidence="2">The sequence shown here is derived from an EMBL/GenBank/DDBJ whole genome shotgun (WGS) entry which is preliminary data.</text>
</comment>
<evidence type="ECO:0000256" key="1">
    <source>
        <dbReference type="SAM" id="MobiDB-lite"/>
    </source>
</evidence>
<dbReference type="Proteomes" id="UP000750502">
    <property type="component" value="Unassembled WGS sequence"/>
</dbReference>
<sequence>MHTYVEGQWPQVFSREEWQQQSGEYDTLHRSHCLTQDTVDMLTSYRELEIFQPAHKLTHQRPTKKRKRTRTKPGRQDKNDILLPKSLHQRRELPTGTFYNARR</sequence>
<keyword evidence="3" id="KW-1185">Reference proteome</keyword>
<reference evidence="2" key="1">
    <citation type="journal article" date="2020" name="bioRxiv">
        <title>Historical genomics reveals the evolutionary mechanisms behind multiple outbreaks of the host-specific coffee wilt pathogen Fusarium xylarioides.</title>
        <authorList>
            <person name="Peck D."/>
            <person name="Nowell R.W."/>
            <person name="Flood J."/>
            <person name="Ryan M.J."/>
            <person name="Barraclough T.G."/>
        </authorList>
    </citation>
    <scope>NUCLEOTIDE SEQUENCE</scope>
    <source>
        <strain evidence="2">IMI 127659i</strain>
    </source>
</reference>
<evidence type="ECO:0000313" key="2">
    <source>
        <dbReference type="EMBL" id="KAG5759848.1"/>
    </source>
</evidence>
<dbReference type="OrthoDB" id="5085949at2759"/>
<name>A0A9P7HPX5_9HYPO</name>
<feature type="region of interest" description="Disordered" evidence="1">
    <location>
        <begin position="53"/>
        <end position="103"/>
    </location>
</feature>
<protein>
    <submittedName>
        <fullName evidence="2">Uncharacterized protein</fullName>
    </submittedName>
</protein>
<organism evidence="2 3">
    <name type="scientific">Fusarium xylarioides</name>
    <dbReference type="NCBI Taxonomy" id="221167"/>
    <lineage>
        <taxon>Eukaryota</taxon>
        <taxon>Fungi</taxon>
        <taxon>Dikarya</taxon>
        <taxon>Ascomycota</taxon>
        <taxon>Pezizomycotina</taxon>
        <taxon>Sordariomycetes</taxon>
        <taxon>Hypocreomycetidae</taxon>
        <taxon>Hypocreales</taxon>
        <taxon>Nectriaceae</taxon>
        <taxon>Fusarium</taxon>
        <taxon>Fusarium fujikuroi species complex</taxon>
    </lineage>
</organism>
<dbReference type="AlphaFoldDB" id="A0A9P7HPX5"/>
<dbReference type="EMBL" id="JADFTT010000606">
    <property type="protein sequence ID" value="KAG5759848.1"/>
    <property type="molecule type" value="Genomic_DNA"/>
</dbReference>
<evidence type="ECO:0000313" key="3">
    <source>
        <dbReference type="Proteomes" id="UP000750502"/>
    </source>
</evidence>
<reference evidence="2" key="2">
    <citation type="submission" date="2020-10" db="EMBL/GenBank/DDBJ databases">
        <authorList>
            <person name="Peck L.D."/>
            <person name="Nowell R.W."/>
            <person name="Flood J."/>
            <person name="Ryan M.J."/>
            <person name="Barraclough T.G."/>
        </authorList>
    </citation>
    <scope>NUCLEOTIDE SEQUENCE</scope>
    <source>
        <strain evidence="2">IMI 127659i</strain>
    </source>
</reference>
<gene>
    <name evidence="2" type="ORF">H9Q72_012027</name>
</gene>
<accession>A0A9P7HPX5</accession>
<feature type="compositionally biased region" description="Basic residues" evidence="1">
    <location>
        <begin position="56"/>
        <end position="73"/>
    </location>
</feature>
<proteinExistence type="predicted"/>